<keyword evidence="2" id="KW-1185">Reference proteome</keyword>
<dbReference type="InterPro" id="IPR046286">
    <property type="entry name" value="DUF6323"/>
</dbReference>
<dbReference type="STRING" id="1122155.SAMN02745158_02790"/>
<proteinExistence type="predicted"/>
<dbReference type="Proteomes" id="UP000184245">
    <property type="component" value="Unassembled WGS sequence"/>
</dbReference>
<dbReference type="EMBL" id="FQVI01000015">
    <property type="protein sequence ID" value="SHF18036.1"/>
    <property type="molecule type" value="Genomic_DNA"/>
</dbReference>
<dbReference type="RefSeq" id="WP_072852769.1">
    <property type="nucleotide sequence ID" value="NZ_FQVI01000015.1"/>
</dbReference>
<organism evidence="1 2">
    <name type="scientific">Lactonifactor longoviformis DSM 17459</name>
    <dbReference type="NCBI Taxonomy" id="1122155"/>
    <lineage>
        <taxon>Bacteria</taxon>
        <taxon>Bacillati</taxon>
        <taxon>Bacillota</taxon>
        <taxon>Clostridia</taxon>
        <taxon>Eubacteriales</taxon>
        <taxon>Clostridiaceae</taxon>
        <taxon>Lactonifactor</taxon>
    </lineage>
</organism>
<reference evidence="1 2" key="1">
    <citation type="submission" date="2016-11" db="EMBL/GenBank/DDBJ databases">
        <authorList>
            <person name="Jaros S."/>
            <person name="Januszkiewicz K."/>
            <person name="Wedrychowicz H."/>
        </authorList>
    </citation>
    <scope>NUCLEOTIDE SEQUENCE [LARGE SCALE GENOMIC DNA]</scope>
    <source>
        <strain evidence="1 2">DSM 17459</strain>
    </source>
</reference>
<name>A0A1M4ZKD7_9CLOT</name>
<accession>A0A1M4ZKD7</accession>
<protein>
    <submittedName>
        <fullName evidence="1">Uncharacterized protein</fullName>
    </submittedName>
</protein>
<evidence type="ECO:0000313" key="1">
    <source>
        <dbReference type="EMBL" id="SHF18036.1"/>
    </source>
</evidence>
<dbReference type="AlphaFoldDB" id="A0A1M4ZKD7"/>
<dbReference type="OrthoDB" id="1707441at2"/>
<dbReference type="Pfam" id="PF19848">
    <property type="entry name" value="DUF6323"/>
    <property type="match status" value="1"/>
</dbReference>
<sequence length="180" mass="20894">MTENIFALWQVQKQKEETRLILDCNKTTQSFGLSLSAEEAKELIVCRNRSLKTYQRVELGGGILDKLIYTFCDSAFITSDTYGSTLARLQDIFYRFKNESLDKLADDELLEFMKDTFENICFGDLDYLESTCLERFARAIRCGYDGHLASGGSGEYEEFSEEERWDSELYLEALRDLAWR</sequence>
<evidence type="ECO:0000313" key="2">
    <source>
        <dbReference type="Proteomes" id="UP000184245"/>
    </source>
</evidence>
<gene>
    <name evidence="1" type="ORF">SAMN02745158_02790</name>
</gene>